<sequence length="295" mass="32083">MDLEELRAFLAVAEAGSFLAAATSLHMPRATLRRRIDQLEARAGVLLVDRTRDGVSLTEAGKLLAARGRLMVQESNALLQSVREAGSEPAGVLRVLLPVGLPPHVLIHVLGIARKHPRLAFQLHFSDDPIAGLMESVDLAFHFGETSPAGPWVSRELMRIRVWLVASREYLARRGTPRSVEELSRHDLLAWESPGEDGRSWPLLRGGTFPVSPLVTAQDIHVIRQLALAGHGIALLPDPGIPDEGLPEGTIVPVLPDLVGRELGFRVVVPAVLSEIPRIKAMLDLLEPFLGKLGL</sequence>
<dbReference type="PANTHER" id="PTHR30537">
    <property type="entry name" value="HTH-TYPE TRANSCRIPTIONAL REGULATOR"/>
    <property type="match status" value="1"/>
</dbReference>
<gene>
    <name evidence="6" type="ORF">E8A74_31125</name>
</gene>
<dbReference type="Gene3D" id="3.40.190.290">
    <property type="match status" value="1"/>
</dbReference>
<evidence type="ECO:0000313" key="7">
    <source>
        <dbReference type="Proteomes" id="UP000309215"/>
    </source>
</evidence>
<dbReference type="GO" id="GO:0043565">
    <property type="term" value="F:sequence-specific DNA binding"/>
    <property type="evidence" value="ECO:0007669"/>
    <property type="project" value="TreeGrafter"/>
</dbReference>
<dbReference type="InterPro" id="IPR036390">
    <property type="entry name" value="WH_DNA-bd_sf"/>
</dbReference>
<dbReference type="SUPFAM" id="SSF46785">
    <property type="entry name" value="Winged helix' DNA-binding domain"/>
    <property type="match status" value="1"/>
</dbReference>
<dbReference type="Pfam" id="PF00126">
    <property type="entry name" value="HTH_1"/>
    <property type="match status" value="1"/>
</dbReference>
<protein>
    <submittedName>
        <fullName evidence="6">LysR family transcriptional regulator</fullName>
    </submittedName>
</protein>
<dbReference type="InterPro" id="IPR005119">
    <property type="entry name" value="LysR_subst-bd"/>
</dbReference>
<evidence type="ECO:0000256" key="4">
    <source>
        <dbReference type="ARBA" id="ARBA00023163"/>
    </source>
</evidence>
<evidence type="ECO:0000313" key="6">
    <source>
        <dbReference type="EMBL" id="TKD01548.1"/>
    </source>
</evidence>
<evidence type="ECO:0000256" key="1">
    <source>
        <dbReference type="ARBA" id="ARBA00009437"/>
    </source>
</evidence>
<evidence type="ECO:0000256" key="2">
    <source>
        <dbReference type="ARBA" id="ARBA00023015"/>
    </source>
</evidence>
<feature type="domain" description="HTH lysR-type" evidence="5">
    <location>
        <begin position="1"/>
        <end position="58"/>
    </location>
</feature>
<dbReference type="PANTHER" id="PTHR30537:SF3">
    <property type="entry name" value="TRANSCRIPTIONAL REGULATORY PROTEIN"/>
    <property type="match status" value="1"/>
</dbReference>
<evidence type="ECO:0000259" key="5">
    <source>
        <dbReference type="PROSITE" id="PS50931"/>
    </source>
</evidence>
<dbReference type="EMBL" id="SSMQ01000039">
    <property type="protein sequence ID" value="TKD01548.1"/>
    <property type="molecule type" value="Genomic_DNA"/>
</dbReference>
<dbReference type="Pfam" id="PF03466">
    <property type="entry name" value="LysR_substrate"/>
    <property type="match status" value="1"/>
</dbReference>
<keyword evidence="4" id="KW-0804">Transcription</keyword>
<comment type="similarity">
    <text evidence="1">Belongs to the LysR transcriptional regulatory family.</text>
</comment>
<evidence type="ECO:0000256" key="3">
    <source>
        <dbReference type="ARBA" id="ARBA00023125"/>
    </source>
</evidence>
<organism evidence="6 7">
    <name type="scientific">Polyangium fumosum</name>
    <dbReference type="NCBI Taxonomy" id="889272"/>
    <lineage>
        <taxon>Bacteria</taxon>
        <taxon>Pseudomonadati</taxon>
        <taxon>Myxococcota</taxon>
        <taxon>Polyangia</taxon>
        <taxon>Polyangiales</taxon>
        <taxon>Polyangiaceae</taxon>
        <taxon>Polyangium</taxon>
    </lineage>
</organism>
<accession>A0A4U1J4E2</accession>
<dbReference type="Proteomes" id="UP000309215">
    <property type="component" value="Unassembled WGS sequence"/>
</dbReference>
<dbReference type="InterPro" id="IPR000847">
    <property type="entry name" value="LysR_HTH_N"/>
</dbReference>
<dbReference type="PROSITE" id="PS50931">
    <property type="entry name" value="HTH_LYSR"/>
    <property type="match status" value="1"/>
</dbReference>
<dbReference type="GO" id="GO:0003700">
    <property type="term" value="F:DNA-binding transcription factor activity"/>
    <property type="evidence" value="ECO:0007669"/>
    <property type="project" value="InterPro"/>
</dbReference>
<keyword evidence="2" id="KW-0805">Transcription regulation</keyword>
<comment type="caution">
    <text evidence="6">The sequence shown here is derived from an EMBL/GenBank/DDBJ whole genome shotgun (WGS) entry which is preliminary data.</text>
</comment>
<reference evidence="6 7" key="1">
    <citation type="submission" date="2019-04" db="EMBL/GenBank/DDBJ databases">
        <authorList>
            <person name="Li Y."/>
            <person name="Wang J."/>
        </authorList>
    </citation>
    <scope>NUCLEOTIDE SEQUENCE [LARGE SCALE GENOMIC DNA]</scope>
    <source>
        <strain evidence="6 7">DSM 14668</strain>
    </source>
</reference>
<dbReference type="FunFam" id="1.10.10.10:FF:000001">
    <property type="entry name" value="LysR family transcriptional regulator"/>
    <property type="match status" value="1"/>
</dbReference>
<dbReference type="SUPFAM" id="SSF53850">
    <property type="entry name" value="Periplasmic binding protein-like II"/>
    <property type="match status" value="1"/>
</dbReference>
<keyword evidence="7" id="KW-1185">Reference proteome</keyword>
<dbReference type="InterPro" id="IPR058163">
    <property type="entry name" value="LysR-type_TF_proteobact-type"/>
</dbReference>
<dbReference type="Gene3D" id="1.10.10.10">
    <property type="entry name" value="Winged helix-like DNA-binding domain superfamily/Winged helix DNA-binding domain"/>
    <property type="match status" value="1"/>
</dbReference>
<proteinExistence type="inferred from homology"/>
<keyword evidence="3" id="KW-0238">DNA-binding</keyword>
<dbReference type="AlphaFoldDB" id="A0A4U1J4E2"/>
<dbReference type="RefSeq" id="WP_136932746.1">
    <property type="nucleotide sequence ID" value="NZ_SSMQ01000039.1"/>
</dbReference>
<dbReference type="InterPro" id="IPR036388">
    <property type="entry name" value="WH-like_DNA-bd_sf"/>
</dbReference>
<name>A0A4U1J4E2_9BACT</name>
<dbReference type="OrthoDB" id="5496634at2"/>
<dbReference type="GO" id="GO:0006351">
    <property type="term" value="P:DNA-templated transcription"/>
    <property type="evidence" value="ECO:0007669"/>
    <property type="project" value="TreeGrafter"/>
</dbReference>